<dbReference type="WBParaSite" id="PDA_v2.g1693.t1">
    <property type="protein sequence ID" value="PDA_v2.g1693.t1"/>
    <property type="gene ID" value="PDA_v2.g1693"/>
</dbReference>
<dbReference type="Gene3D" id="3.30.710.10">
    <property type="entry name" value="Potassium Channel Kv1.1, Chain A"/>
    <property type="match status" value="1"/>
</dbReference>
<dbReference type="PANTHER" id="PTHR46672">
    <property type="entry name" value="OS08G0495500 PROTEIN-RELATED"/>
    <property type="match status" value="1"/>
</dbReference>
<reference evidence="3" key="1">
    <citation type="submission" date="2022-11" db="UniProtKB">
        <authorList>
            <consortium name="WormBaseParasite"/>
        </authorList>
    </citation>
    <scope>IDENTIFICATION</scope>
</reference>
<protein>
    <submittedName>
        <fullName evidence="3">BTB domain-containing protein</fullName>
    </submittedName>
</protein>
<dbReference type="SUPFAM" id="SSF54695">
    <property type="entry name" value="POZ domain"/>
    <property type="match status" value="1"/>
</dbReference>
<dbReference type="InterPro" id="IPR044714">
    <property type="entry name" value="AtSIBP1-like"/>
</dbReference>
<evidence type="ECO:0000313" key="3">
    <source>
        <dbReference type="WBParaSite" id="PDA_v2.g1693.t1"/>
    </source>
</evidence>
<dbReference type="InterPro" id="IPR000210">
    <property type="entry name" value="BTB/POZ_dom"/>
</dbReference>
<proteinExistence type="predicted"/>
<keyword evidence="2" id="KW-1185">Reference proteome</keyword>
<dbReference type="PROSITE" id="PS50097">
    <property type="entry name" value="BTB"/>
    <property type="match status" value="1"/>
</dbReference>
<dbReference type="InterPro" id="IPR011333">
    <property type="entry name" value="SKP1/BTB/POZ_sf"/>
</dbReference>
<dbReference type="SMART" id="SM00225">
    <property type="entry name" value="BTB"/>
    <property type="match status" value="1"/>
</dbReference>
<feature type="domain" description="BTB" evidence="1">
    <location>
        <begin position="318"/>
        <end position="374"/>
    </location>
</feature>
<accession>A0A914PGK9</accession>
<dbReference type="Pfam" id="PF00651">
    <property type="entry name" value="BTB"/>
    <property type="match status" value="1"/>
</dbReference>
<name>A0A914PGK9_9BILA</name>
<dbReference type="Proteomes" id="UP000887578">
    <property type="component" value="Unplaced"/>
</dbReference>
<sequence>MSVKIFSNDTGLPANLQNVLTVHQAHQLDALILHQQQAAAAAARNPQSALTLYLLQLQEQHAKKRQKQGAAAQQQVQQQQAVAQQQHQQQHPQTPIQTCLPWPETSPLVQIPHFDSETYKRVNIDIPYSSVPGEMDLTILNFDTLRSLETAQSQNSVKERMNLSNLHAQQQALLDQQQQQQSLTSPATSIQSLQSQLAQHMAAKSGVSGGLKVNDMAEAMMLQSDLIKPGLAQIRSQLTGGHETTPPSEMGVQQPNVSQHQHPFEQELIRPTPVNHLLAAAANVASVAAANSISNSVAQAQQAARPTLYEVMSDTTYSDVVLFSSTGKEILSHRSLLSKVSNVFAKTFEDAKEISVQITIKDFDTETIKTALDFCCGKNDLNLESGSKIFEFSIKYEIEFLKVFCCSYFETNAKTDNVCEIVEIAYLNNFEKLKKKCLEILVKHKKDINPVQLKPLLKDILIDAFCM</sequence>
<evidence type="ECO:0000313" key="2">
    <source>
        <dbReference type="Proteomes" id="UP000887578"/>
    </source>
</evidence>
<evidence type="ECO:0000259" key="1">
    <source>
        <dbReference type="PROSITE" id="PS50097"/>
    </source>
</evidence>
<organism evidence="2 3">
    <name type="scientific">Panagrolaimus davidi</name>
    <dbReference type="NCBI Taxonomy" id="227884"/>
    <lineage>
        <taxon>Eukaryota</taxon>
        <taxon>Metazoa</taxon>
        <taxon>Ecdysozoa</taxon>
        <taxon>Nematoda</taxon>
        <taxon>Chromadorea</taxon>
        <taxon>Rhabditida</taxon>
        <taxon>Tylenchina</taxon>
        <taxon>Panagrolaimomorpha</taxon>
        <taxon>Panagrolaimoidea</taxon>
        <taxon>Panagrolaimidae</taxon>
        <taxon>Panagrolaimus</taxon>
    </lineage>
</organism>
<dbReference type="AlphaFoldDB" id="A0A914PGK9"/>